<gene>
    <name evidence="1" type="ORF">CVQSGQUC_CDS0065</name>
</gene>
<name>A0AB39ABJ1_9CAUD</name>
<proteinExistence type="predicted"/>
<reference evidence="1" key="2">
    <citation type="submission" date="2024-07" db="EMBL/GenBank/DDBJ databases">
        <authorList>
            <person name="Pedersen J.S."/>
            <person name="Mulbjerg M.R."/>
            <person name="Carstens A.B."/>
            <person name="Hansen L.H."/>
        </authorList>
    </citation>
    <scope>NUCLEOTIDE SEQUENCE</scope>
</reference>
<reference evidence="1" key="1">
    <citation type="journal article" date="2024" name="Virus Res.">
        <title>A novel genus of Pectobacterium bacteriophages display broad host range by targeting several species of Danish soft rot isolates.</title>
        <authorList>
            <person name="Pedersen J.S."/>
            <person name="Carstens A.B."/>
            <person name="Rothgard M.M."/>
            <person name="Roy C."/>
            <person name="Viry A."/>
            <person name="Papudeshi B."/>
            <person name="Kot W."/>
            <person name="Hille F."/>
            <person name="Franz C.M.A.P."/>
            <person name="Edwards R."/>
            <person name="Hansen L.H."/>
        </authorList>
    </citation>
    <scope>NUCLEOTIDE SEQUENCE</scope>
</reference>
<dbReference type="EMBL" id="PQ008971">
    <property type="protein sequence ID" value="XDF89570.1"/>
    <property type="molecule type" value="Genomic_DNA"/>
</dbReference>
<accession>A0AB39ABJ1</accession>
<evidence type="ECO:0000313" key="1">
    <source>
        <dbReference type="EMBL" id="XDF89570.1"/>
    </source>
</evidence>
<protein>
    <submittedName>
        <fullName evidence="1">Uncharacterized protein</fullName>
    </submittedName>
</protein>
<organism evidence="1">
    <name type="scientific">Pectobacterium phage Amona</name>
    <dbReference type="NCBI Taxonomy" id="3158137"/>
    <lineage>
        <taxon>Viruses</taxon>
        <taxon>Duplodnaviria</taxon>
        <taxon>Heunggongvirae</taxon>
        <taxon>Uroviricota</taxon>
        <taxon>Caudoviricetes</taxon>
    </lineage>
</organism>
<sequence>MRFRIRSNRRSWINLNNLRKVKMLASEKFPAEWKELNQSLLGCVKKSTENSFLCLVEHKGNSLTVCYYPKSRKIQFKNTIIPDATIHSLYCVVKHINETGSLANLVVENYPLFITPTEIELTGCIGHQLAAGRAKQFGESIHEKIFSADDKKQRDIFAGLAMQLYLGDHLDGGEVNHRVVAEKSYGMADAMMKARGE</sequence>